<dbReference type="AlphaFoldDB" id="A0A8D8BVY0"/>
<feature type="region of interest" description="Disordered" evidence="1">
    <location>
        <begin position="16"/>
        <end position="40"/>
    </location>
</feature>
<reference evidence="2" key="1">
    <citation type="submission" date="2021-05" db="EMBL/GenBank/DDBJ databases">
        <authorList>
            <person name="Alioto T."/>
            <person name="Alioto T."/>
            <person name="Gomez Garrido J."/>
        </authorList>
    </citation>
    <scope>NUCLEOTIDE SEQUENCE</scope>
</reference>
<dbReference type="EMBL" id="HBUE01093094">
    <property type="protein sequence ID" value="CAG6482286.1"/>
    <property type="molecule type" value="Transcribed_RNA"/>
</dbReference>
<proteinExistence type="predicted"/>
<dbReference type="EMBL" id="HBUE01221043">
    <property type="protein sequence ID" value="CAG6539552.1"/>
    <property type="molecule type" value="Transcribed_RNA"/>
</dbReference>
<accession>A0A8D8BVY0</accession>
<dbReference type="EMBL" id="HBUE01093093">
    <property type="protein sequence ID" value="CAG6482285.1"/>
    <property type="molecule type" value="Transcribed_RNA"/>
</dbReference>
<organism evidence="2">
    <name type="scientific">Culex pipiens</name>
    <name type="common">House mosquito</name>
    <dbReference type="NCBI Taxonomy" id="7175"/>
    <lineage>
        <taxon>Eukaryota</taxon>
        <taxon>Metazoa</taxon>
        <taxon>Ecdysozoa</taxon>
        <taxon>Arthropoda</taxon>
        <taxon>Hexapoda</taxon>
        <taxon>Insecta</taxon>
        <taxon>Pterygota</taxon>
        <taxon>Neoptera</taxon>
        <taxon>Endopterygota</taxon>
        <taxon>Diptera</taxon>
        <taxon>Nematocera</taxon>
        <taxon>Culicoidea</taxon>
        <taxon>Culicidae</taxon>
        <taxon>Culicinae</taxon>
        <taxon>Culicini</taxon>
        <taxon>Culex</taxon>
        <taxon>Culex</taxon>
    </lineage>
</organism>
<evidence type="ECO:0000313" key="2">
    <source>
        <dbReference type="EMBL" id="CAG6482285.1"/>
    </source>
</evidence>
<protein>
    <submittedName>
        <fullName evidence="2">(northern house mosquito) hypothetical protein</fullName>
    </submittedName>
</protein>
<sequence length="164" mass="17557">MVVLVGAVPQLVDATRNHPTGAALPRAGPPDRAGQARRAGHVKSVPPEGQIALAPFALEKAQRNGVPGAEARFLVVRQRRGVFRIDRFSVNVPFVRLLVTAEARMSVGVRSHHQPIVTLRVQQCHTLGFVAAPGECVVCLDGFAVVPVAAERDAPESLPVFRVL</sequence>
<evidence type="ECO:0000256" key="1">
    <source>
        <dbReference type="SAM" id="MobiDB-lite"/>
    </source>
</evidence>
<dbReference type="EMBL" id="HBUE01327676">
    <property type="protein sequence ID" value="CAG6591589.1"/>
    <property type="molecule type" value="Transcribed_RNA"/>
</dbReference>
<name>A0A8D8BVY0_CULPI</name>